<dbReference type="GO" id="GO:0097163">
    <property type="term" value="F:sulfur carrier activity"/>
    <property type="evidence" value="ECO:0007669"/>
    <property type="project" value="TreeGrafter"/>
</dbReference>
<dbReference type="AlphaFoldDB" id="F2KQF8"/>
<dbReference type="NCBIfam" id="TIGR03342">
    <property type="entry name" value="dsrC_tusE_dsvC"/>
    <property type="match status" value="1"/>
</dbReference>
<dbReference type="InterPro" id="IPR043163">
    <property type="entry name" value="DsrC-like_N"/>
</dbReference>
<evidence type="ECO:0000256" key="1">
    <source>
        <dbReference type="ARBA" id="ARBA00004496"/>
    </source>
</evidence>
<keyword evidence="3" id="KW-0963">Cytoplasm</keyword>
<dbReference type="STRING" id="693661.Arcve_1692"/>
<dbReference type="EMBL" id="CP002588">
    <property type="protein sequence ID" value="AEA47691.1"/>
    <property type="molecule type" value="Genomic_DNA"/>
</dbReference>
<evidence type="ECO:0000256" key="3">
    <source>
        <dbReference type="ARBA" id="ARBA00022490"/>
    </source>
</evidence>
<dbReference type="PANTHER" id="PTHR37010">
    <property type="entry name" value="SULFURTRANSFERASE TUSE"/>
    <property type="match status" value="1"/>
</dbReference>
<dbReference type="HOGENOM" id="CLU_153199_1_0_2"/>
<dbReference type="InterPro" id="IPR042072">
    <property type="entry name" value="DsrC-like_C"/>
</dbReference>
<dbReference type="OrthoDB" id="23307at2157"/>
<dbReference type="RefSeq" id="WP_013684347.1">
    <property type="nucleotide sequence ID" value="NC_015320.1"/>
</dbReference>
<sequence length="116" mass="13410">MPELEVKGKKLTLDEDGFLQDWEEWDEEVAEAIAKDTRFSPQPIELTEDHWVIIKYLRDYFLKYGVAPPIRMVVKHMKKELGKEKGTLEYLYQLFPQGPAKDACRIAGLPKPTGCV</sequence>
<dbReference type="PANTHER" id="PTHR37010:SF1">
    <property type="entry name" value="SULFURTRANSFERASE TUSE"/>
    <property type="match status" value="1"/>
</dbReference>
<dbReference type="GO" id="GO:0002143">
    <property type="term" value="P:tRNA wobble position uridine thiolation"/>
    <property type="evidence" value="ECO:0007669"/>
    <property type="project" value="TreeGrafter"/>
</dbReference>
<comment type="similarity">
    <text evidence="2">Belongs to the DsrC/TusE family.</text>
</comment>
<dbReference type="InterPro" id="IPR025526">
    <property type="entry name" value="DsrC-like_dom_sf"/>
</dbReference>
<proteinExistence type="inferred from homology"/>
<keyword evidence="5" id="KW-1185">Reference proteome</keyword>
<dbReference type="InterPro" id="IPR007453">
    <property type="entry name" value="DsrC/TusE"/>
</dbReference>
<name>F2KQF8_ARCVS</name>
<evidence type="ECO:0000256" key="2">
    <source>
        <dbReference type="ARBA" id="ARBA00005718"/>
    </source>
</evidence>
<dbReference type="eggNOG" id="arCOG04486">
    <property type="taxonomic scope" value="Archaea"/>
</dbReference>
<dbReference type="KEGG" id="ave:Arcve_1692"/>
<dbReference type="PIRSF" id="PIRSF006223">
    <property type="entry name" value="DsrC_TusE"/>
    <property type="match status" value="1"/>
</dbReference>
<dbReference type="Pfam" id="PF04358">
    <property type="entry name" value="DsrC"/>
    <property type="match status" value="1"/>
</dbReference>
<organism evidence="4 5">
    <name type="scientific">Archaeoglobus veneficus (strain DSM 11195 / SNP6)</name>
    <dbReference type="NCBI Taxonomy" id="693661"/>
    <lineage>
        <taxon>Archaea</taxon>
        <taxon>Methanobacteriati</taxon>
        <taxon>Methanobacteriota</taxon>
        <taxon>Archaeoglobi</taxon>
        <taxon>Archaeoglobales</taxon>
        <taxon>Archaeoglobaceae</taxon>
        <taxon>Archaeoglobus</taxon>
    </lineage>
</organism>
<dbReference type="Gene3D" id="1.10.10.370">
    <property type="entry name" value="DsrC-like protein, C-terminal domain"/>
    <property type="match status" value="1"/>
</dbReference>
<protein>
    <submittedName>
        <fullName evidence="4">Sulfur relay protein, TusE/DsrC/DsvC family</fullName>
    </submittedName>
</protein>
<dbReference type="SUPFAM" id="SSF69721">
    <property type="entry name" value="DsrC, the gamma subunit of dissimilatory sulfite reductase"/>
    <property type="match status" value="1"/>
</dbReference>
<dbReference type="Gene3D" id="3.30.1420.10">
    <property type="match status" value="1"/>
</dbReference>
<comment type="subcellular location">
    <subcellularLocation>
        <location evidence="1">Cytoplasm</location>
    </subcellularLocation>
</comment>
<dbReference type="GeneID" id="10394818"/>
<evidence type="ECO:0000313" key="5">
    <source>
        <dbReference type="Proteomes" id="UP000008136"/>
    </source>
</evidence>
<accession>F2KQF8</accession>
<evidence type="ECO:0000313" key="4">
    <source>
        <dbReference type="EMBL" id="AEA47691.1"/>
    </source>
</evidence>
<dbReference type="Proteomes" id="UP000008136">
    <property type="component" value="Chromosome"/>
</dbReference>
<dbReference type="GO" id="GO:0005737">
    <property type="term" value="C:cytoplasm"/>
    <property type="evidence" value="ECO:0007669"/>
    <property type="project" value="UniProtKB-SubCell"/>
</dbReference>
<gene>
    <name evidence="4" type="ordered locus">Arcve_1692</name>
</gene>
<reference evidence="4 5" key="1">
    <citation type="submission" date="2011-03" db="EMBL/GenBank/DDBJ databases">
        <title>The complete genome of Archaeoglobus veneficus SNP6.</title>
        <authorList>
            <consortium name="US DOE Joint Genome Institute (JGI-PGF)"/>
            <person name="Lucas S."/>
            <person name="Copeland A."/>
            <person name="Lapidus A."/>
            <person name="Bruce D."/>
            <person name="Goodwin L."/>
            <person name="Pitluck S."/>
            <person name="Kyrpides N."/>
            <person name="Mavromatis K."/>
            <person name="Pagani I."/>
            <person name="Ivanova N."/>
            <person name="Mikhailova N."/>
            <person name="Lu M."/>
            <person name="Detter J.C."/>
            <person name="Tapia R."/>
            <person name="Han C."/>
            <person name="Land M."/>
            <person name="Hauser L."/>
            <person name="Markowitz V."/>
            <person name="Cheng J.-F."/>
            <person name="Hugenholtz P."/>
            <person name="Woyke T."/>
            <person name="Wu D."/>
            <person name="Spring S."/>
            <person name="Brambilla E."/>
            <person name="Klenk H.-P."/>
            <person name="Eisen J.A."/>
        </authorList>
    </citation>
    <scope>NUCLEOTIDE SEQUENCE [LARGE SCALE GENOMIC DNA]</scope>
    <source>
        <strain>SNP6</strain>
    </source>
</reference>